<dbReference type="SUPFAM" id="SSF55347">
    <property type="entry name" value="Glyceraldehyde-3-phosphate dehydrogenase-like, C-terminal domain"/>
    <property type="match status" value="1"/>
</dbReference>
<reference evidence="3 4" key="1">
    <citation type="submission" date="2021-12" db="EMBL/GenBank/DDBJ databases">
        <title>Discovery of the Pendulisporaceae a myxobacterial family with distinct sporulation behavior and unique specialized metabolism.</title>
        <authorList>
            <person name="Garcia R."/>
            <person name="Popoff A."/>
            <person name="Bader C.D."/>
            <person name="Loehr J."/>
            <person name="Walesch S."/>
            <person name="Walt C."/>
            <person name="Boldt J."/>
            <person name="Bunk B."/>
            <person name="Haeckl F.J.F.P.J."/>
            <person name="Gunesch A.P."/>
            <person name="Birkelbach J."/>
            <person name="Nuebel U."/>
            <person name="Pietschmann T."/>
            <person name="Bach T."/>
            <person name="Mueller R."/>
        </authorList>
    </citation>
    <scope>NUCLEOTIDE SEQUENCE [LARGE SCALE GENOMIC DNA]</scope>
    <source>
        <strain evidence="3 4">MSr11954</strain>
    </source>
</reference>
<dbReference type="InterPro" id="IPR013021">
    <property type="entry name" value="Myo-inos-1-P_Synthase_GAPDH"/>
</dbReference>
<dbReference type="Gene3D" id="3.40.50.720">
    <property type="entry name" value="NAD(P)-binding Rossmann-like Domain"/>
    <property type="match status" value="1"/>
</dbReference>
<protein>
    <submittedName>
        <fullName evidence="3">Inositol-3-phosphate synthase</fullName>
    </submittedName>
</protein>
<dbReference type="EMBL" id="CP089984">
    <property type="protein sequence ID" value="WXB19943.1"/>
    <property type="molecule type" value="Genomic_DNA"/>
</dbReference>
<dbReference type="PANTHER" id="PTHR11510">
    <property type="entry name" value="MYO-INOSITOL-1 PHOSPHATE SYNTHASE"/>
    <property type="match status" value="1"/>
</dbReference>
<sequence length="398" mass="43483">MASTVVAGVELMAAGRAPATGMLTETGHMPEHGRLYRRHETDLAPLIRDALGLVPLDRIAFSGWDVRPASVLEAVEREKIVPYQLAQQVANRLESIKPFPAVRKASSEGVLQLRQNIRAFREATGVSRVVVVDLTPTAPTIPISETHTSLERFEAAIEEKSPAISPGMLYFYAALQENAPYVNFTPNVNEIPALAELASKKGVPFAGRDGKSGQTFLKTVLAPGLRDRQLRVRGWFSANILGNNDGKALSDPQACATKVTSKGAALDAILGYPVTSDEGEPTHVVTIQYYPPRGDEKESWDSIDIEGFLGSVMQLKINFLCRDSILAAPLVVDLVRFIEYAHRRGEAGPQEFLGAYFKSPVFAPGQFVVHDFFEQLEAIMQKLRTWSEADSAPAARVA</sequence>
<name>A0ABZ2MBP9_9BACT</name>
<evidence type="ECO:0000313" key="3">
    <source>
        <dbReference type="EMBL" id="WXB19943.1"/>
    </source>
</evidence>
<dbReference type="SUPFAM" id="SSF51735">
    <property type="entry name" value="NAD(P)-binding Rossmann-fold domains"/>
    <property type="match status" value="1"/>
</dbReference>
<dbReference type="PIRSF" id="PIRSF015578">
    <property type="entry name" value="Myoinos-ppht_syn"/>
    <property type="match status" value="1"/>
</dbReference>
<proteinExistence type="inferred from homology"/>
<gene>
    <name evidence="3" type="ORF">LZC94_22310</name>
</gene>
<dbReference type="Gene3D" id="3.30.360.10">
    <property type="entry name" value="Dihydrodipicolinate Reductase, domain 2"/>
    <property type="match status" value="1"/>
</dbReference>
<evidence type="ECO:0000259" key="2">
    <source>
        <dbReference type="Pfam" id="PF01658"/>
    </source>
</evidence>
<keyword evidence="4" id="KW-1185">Reference proteome</keyword>
<dbReference type="Pfam" id="PF07994">
    <property type="entry name" value="NAD_binding_5"/>
    <property type="match status" value="1"/>
</dbReference>
<dbReference type="InterPro" id="IPR002587">
    <property type="entry name" value="Myo-inos-1-P_Synthase"/>
</dbReference>
<evidence type="ECO:0000256" key="1">
    <source>
        <dbReference type="ARBA" id="ARBA00010813"/>
    </source>
</evidence>
<dbReference type="Pfam" id="PF01658">
    <property type="entry name" value="Inos-1-P_synth"/>
    <property type="match status" value="1"/>
</dbReference>
<evidence type="ECO:0000313" key="4">
    <source>
        <dbReference type="Proteomes" id="UP001370348"/>
    </source>
</evidence>
<dbReference type="InterPro" id="IPR036291">
    <property type="entry name" value="NAD(P)-bd_dom_sf"/>
</dbReference>
<feature type="domain" description="Myo-inositol-1-phosphate synthase GAPDH-like" evidence="2">
    <location>
        <begin position="213"/>
        <end position="324"/>
    </location>
</feature>
<dbReference type="Proteomes" id="UP001370348">
    <property type="component" value="Chromosome"/>
</dbReference>
<accession>A0ABZ2MBP9</accession>
<organism evidence="3 4">
    <name type="scientific">Pendulispora albinea</name>
    <dbReference type="NCBI Taxonomy" id="2741071"/>
    <lineage>
        <taxon>Bacteria</taxon>
        <taxon>Pseudomonadati</taxon>
        <taxon>Myxococcota</taxon>
        <taxon>Myxococcia</taxon>
        <taxon>Myxococcales</taxon>
        <taxon>Sorangiineae</taxon>
        <taxon>Pendulisporaceae</taxon>
        <taxon>Pendulispora</taxon>
    </lineage>
</organism>
<comment type="similarity">
    <text evidence="1">Belongs to the myo-inositol 1-phosphate synthase family.</text>
</comment>